<proteinExistence type="predicted"/>
<reference evidence="1" key="1">
    <citation type="journal article" date="2012" name="Nat. Biotechnol.">
        <title>Reference genome sequence of the model plant Setaria.</title>
        <authorList>
            <person name="Bennetzen J.L."/>
            <person name="Schmutz J."/>
            <person name="Wang H."/>
            <person name="Percifield R."/>
            <person name="Hawkins J."/>
            <person name="Pontaroli A.C."/>
            <person name="Estep M."/>
            <person name="Feng L."/>
            <person name="Vaughn J.N."/>
            <person name="Grimwood J."/>
            <person name="Jenkins J."/>
            <person name="Barry K."/>
            <person name="Lindquist E."/>
            <person name="Hellsten U."/>
            <person name="Deshpande S."/>
            <person name="Wang X."/>
            <person name="Wu X."/>
            <person name="Mitros T."/>
            <person name="Triplett J."/>
            <person name="Yang X."/>
            <person name="Ye C.Y."/>
            <person name="Mauro-Herrera M."/>
            <person name="Wang L."/>
            <person name="Li P."/>
            <person name="Sharma M."/>
            <person name="Sharma R."/>
            <person name="Ronald P.C."/>
            <person name="Panaud O."/>
            <person name="Kellogg E.A."/>
            <person name="Brutnell T.P."/>
            <person name="Doust A.N."/>
            <person name="Tuskan G.A."/>
            <person name="Rokhsar D."/>
            <person name="Devos K.M."/>
        </authorList>
    </citation>
    <scope>NUCLEOTIDE SEQUENCE [LARGE SCALE GENOMIC DNA]</scope>
    <source>
        <strain evidence="1">Yugu1</strain>
    </source>
</reference>
<evidence type="ECO:0000313" key="1">
    <source>
        <dbReference type="EMBL" id="RCV16965.1"/>
    </source>
</evidence>
<organism evidence="1">
    <name type="scientific">Setaria italica</name>
    <name type="common">Foxtail millet</name>
    <name type="synonym">Panicum italicum</name>
    <dbReference type="NCBI Taxonomy" id="4555"/>
    <lineage>
        <taxon>Eukaryota</taxon>
        <taxon>Viridiplantae</taxon>
        <taxon>Streptophyta</taxon>
        <taxon>Embryophyta</taxon>
        <taxon>Tracheophyta</taxon>
        <taxon>Spermatophyta</taxon>
        <taxon>Magnoliopsida</taxon>
        <taxon>Liliopsida</taxon>
        <taxon>Poales</taxon>
        <taxon>Poaceae</taxon>
        <taxon>PACMAD clade</taxon>
        <taxon>Panicoideae</taxon>
        <taxon>Panicodae</taxon>
        <taxon>Paniceae</taxon>
        <taxon>Cenchrinae</taxon>
        <taxon>Setaria</taxon>
    </lineage>
</organism>
<protein>
    <submittedName>
        <fullName evidence="1">Uncharacterized protein</fullName>
    </submittedName>
</protein>
<gene>
    <name evidence="1" type="ORF">SETIT_3G181000v2</name>
</gene>
<dbReference type="AlphaFoldDB" id="A0A368QG63"/>
<sequence length="179" mass="20345">MCKVKCICRYNIEVVLCSLPCSDLKQTNVLSRFVLVKQTASQLETNRANWLETNSSELRLLPAFLQKTADTNVQQQTASQLETNRANWLETNSTELRLLPAFLQKTADTNIQQQVNSMVSVSGALFSSVYFVNNEFKLASAVNSSPTWCIMTKIHTLIVNEMWKLLELFGGRYQIPARY</sequence>
<name>A0A368QG63_SETIT</name>
<reference evidence="1" key="2">
    <citation type="submission" date="2015-07" db="EMBL/GenBank/DDBJ databases">
        <authorList>
            <person name="Noorani M."/>
        </authorList>
    </citation>
    <scope>NUCLEOTIDE SEQUENCE</scope>
    <source>
        <strain evidence="1">Yugu1</strain>
    </source>
</reference>
<accession>A0A368QG63</accession>
<dbReference type="EMBL" id="CM003530">
    <property type="protein sequence ID" value="RCV16965.1"/>
    <property type="molecule type" value="Genomic_DNA"/>
</dbReference>